<evidence type="ECO:0000259" key="11">
    <source>
        <dbReference type="Pfam" id="PF00999"/>
    </source>
</evidence>
<dbReference type="GO" id="GO:0012505">
    <property type="term" value="C:endomembrane system"/>
    <property type="evidence" value="ECO:0007669"/>
    <property type="project" value="TreeGrafter"/>
</dbReference>
<feature type="transmembrane region" description="Helical" evidence="10">
    <location>
        <begin position="330"/>
        <end position="346"/>
    </location>
</feature>
<comment type="caution">
    <text evidence="13">The sequence shown here is derived from an EMBL/GenBank/DDBJ whole genome shotgun (WGS) entry which is preliminary data.</text>
</comment>
<feature type="transmembrane region" description="Helical" evidence="10">
    <location>
        <begin position="291"/>
        <end position="309"/>
    </location>
</feature>
<feature type="transmembrane region" description="Helical" evidence="10">
    <location>
        <begin position="448"/>
        <end position="467"/>
    </location>
</feature>
<evidence type="ECO:0000256" key="9">
    <source>
        <dbReference type="ARBA" id="ARBA00038341"/>
    </source>
</evidence>
<evidence type="ECO:0000256" key="1">
    <source>
        <dbReference type="ARBA" id="ARBA00004141"/>
    </source>
</evidence>
<feature type="transmembrane region" description="Helical" evidence="10">
    <location>
        <begin position="416"/>
        <end position="436"/>
    </location>
</feature>
<organism evidence="13 14">
    <name type="scientific">Arabidopsis suecica</name>
    <name type="common">Swedish thale-cress</name>
    <name type="synonym">Cardaminopsis suecica</name>
    <dbReference type="NCBI Taxonomy" id="45249"/>
    <lineage>
        <taxon>Eukaryota</taxon>
        <taxon>Viridiplantae</taxon>
        <taxon>Streptophyta</taxon>
        <taxon>Embryophyta</taxon>
        <taxon>Tracheophyta</taxon>
        <taxon>Spermatophyta</taxon>
        <taxon>Magnoliopsida</taxon>
        <taxon>eudicotyledons</taxon>
        <taxon>Gunneridae</taxon>
        <taxon>Pentapetalae</taxon>
        <taxon>rosids</taxon>
        <taxon>malvids</taxon>
        <taxon>Brassicales</taxon>
        <taxon>Brassicaceae</taxon>
        <taxon>Camelineae</taxon>
        <taxon>Arabidopsis</taxon>
    </lineage>
</organism>
<protein>
    <submittedName>
        <fullName evidence="13">Cation/H+ exchanger</fullName>
    </submittedName>
</protein>
<feature type="transmembrane region" description="Helical" evidence="10">
    <location>
        <begin position="933"/>
        <end position="955"/>
    </location>
</feature>
<evidence type="ECO:0000256" key="2">
    <source>
        <dbReference type="ARBA" id="ARBA00022448"/>
    </source>
</evidence>
<keyword evidence="14" id="KW-1185">Reference proteome</keyword>
<feature type="transmembrane region" description="Helical" evidence="10">
    <location>
        <begin position="231"/>
        <end position="249"/>
    </location>
</feature>
<evidence type="ECO:0000313" key="14">
    <source>
        <dbReference type="Proteomes" id="UP000694251"/>
    </source>
</evidence>
<comment type="subcellular location">
    <subcellularLocation>
        <location evidence="1">Membrane</location>
        <topology evidence="1">Multi-pass membrane protein</topology>
    </subcellularLocation>
</comment>
<dbReference type="GO" id="GO:1902600">
    <property type="term" value="P:proton transmembrane transport"/>
    <property type="evidence" value="ECO:0007669"/>
    <property type="project" value="InterPro"/>
</dbReference>
<feature type="transmembrane region" description="Helical" evidence="10">
    <location>
        <begin position="479"/>
        <end position="501"/>
    </location>
</feature>
<feature type="transmembrane region" description="Helical" evidence="10">
    <location>
        <begin position="998"/>
        <end position="1016"/>
    </location>
</feature>
<sequence length="1017" mass="113143">MDLGNGTGPGMSGAFSGGGDEMMGMGGGGDVMTGMVGGEVTEMSPEVRWIFEMAWYGETVRDDGLICEEHPPKLSSDGIWEKLIVKTAGLYFWHYRLPKLEIVILLVFFLWQAFNILFKKLRLSVPKFSSMMLAGLLLNVVVTLSGDNSLIGEILVTKNRVDIAALLGSFGFLIFWFLKGVKMDVKRIIKAEAKARVTGVAGVIFPILVGFLLYSLKSAENRPLSTNEYDIMLLMESITSFSGIARLLRDLGMNHSSIGRVALSSALVSDITGLLLLVANVSRVANSFGDGLSILFEISLFLVIAFAVVRPLMFKVIKRKREGRPIEDKYIYGILVLVCLSCMYWEDLNQFPPLGAFFLGLAIPNGPPIGSALVERLESFNFGIILPLYVSAIMLRTDITSWKGGLTFFSSDDKKFAVASLILLIFLLKLSVSVIIPYLYKMPLRDSIILALIMSHKGIIELSFYLFSYSLVMVSKDTFSILVLSIVINSVFIPVVIGFLYDPSKQFMCYQKRNLASMKNSGELKTLVCIHRPDHISSMINLLEASYQSEESPLTCYVLHLVELQGQDVPTLISHKVQKLGVGSGKKYSENVILSFEHFHRYVCSSISIDTFTCIANANHMQDDICWLALDKAVTLIILPFHRTWSLDRTSIVSDVEMTRFLNINVLKQAPCSVGILIERHLVNKKQEPQESLKVCTIFVGGKDDREALAFAKRMARQENVTLTVLRLLASGKSKEATGWDQMLDTVELRELMKSNDAGTVNEETSTIYLEQEILDGADTSMLLRSMAFDYDLFVVGRTCGENHEATSGIENWCEFEELGVIGDFLASPDFPSKTSVAERKTLKNVLNLKGVSIDVGMLIKTEPRAALIGFTTVVIPCISGYILMRTRKHFGKLAMAELQYQEIIILQSLSSSAGVNGLLTDLKINHSEFGRMVQSCAAVTDLVIFIMASGTVLLKGQKGLPHVMVIVFVIVFLIYIVWPVMLWIIKKTPEGRPVKDVYIYLVMGLWLPHILFTCMR</sequence>
<evidence type="ECO:0000256" key="7">
    <source>
        <dbReference type="ARBA" id="ARBA00023065"/>
    </source>
</evidence>
<dbReference type="InterPro" id="IPR006153">
    <property type="entry name" value="Cation/H_exchanger_TM"/>
</dbReference>
<comment type="similarity">
    <text evidence="9">Belongs to the monovalent cation:proton antiporter 2 (CPA2) transporter (TC 2.A.37) family. CHX (TC 2.A.37.4) subfamily.</text>
</comment>
<dbReference type="GO" id="GO:0006885">
    <property type="term" value="P:regulation of pH"/>
    <property type="evidence" value="ECO:0007669"/>
    <property type="project" value="TreeGrafter"/>
</dbReference>
<dbReference type="PANTHER" id="PTHR32468">
    <property type="entry name" value="CATION/H + ANTIPORTER"/>
    <property type="match status" value="1"/>
</dbReference>
<evidence type="ECO:0000256" key="3">
    <source>
        <dbReference type="ARBA" id="ARBA00022538"/>
    </source>
</evidence>
<dbReference type="PANTHER" id="PTHR32468:SF93">
    <property type="entry name" value="CATION_H(+) ANTIPORTER 5-RELATED"/>
    <property type="match status" value="1"/>
</dbReference>
<feature type="transmembrane region" description="Helical" evidence="10">
    <location>
        <begin position="163"/>
        <end position="181"/>
    </location>
</feature>
<evidence type="ECO:0000259" key="12">
    <source>
        <dbReference type="Pfam" id="PF23256"/>
    </source>
</evidence>
<feature type="transmembrane region" description="Helical" evidence="10">
    <location>
        <begin position="261"/>
        <end position="279"/>
    </location>
</feature>
<keyword evidence="5" id="KW-0630">Potassium</keyword>
<evidence type="ECO:0000256" key="8">
    <source>
        <dbReference type="ARBA" id="ARBA00023136"/>
    </source>
</evidence>
<dbReference type="InterPro" id="IPR057291">
    <property type="entry name" value="CHX17_2nd"/>
</dbReference>
<name>A0A8T2AFQ3_ARASU</name>
<dbReference type="EMBL" id="JAEFBJ010000009">
    <property type="protein sequence ID" value="KAG7572808.1"/>
    <property type="molecule type" value="Genomic_DNA"/>
</dbReference>
<feature type="domain" description="Cation/H(+) antiporter central" evidence="12">
    <location>
        <begin position="554"/>
        <end position="684"/>
    </location>
</feature>
<evidence type="ECO:0000313" key="13">
    <source>
        <dbReference type="EMBL" id="KAG7572808.1"/>
    </source>
</evidence>
<keyword evidence="7" id="KW-0406">Ion transport</keyword>
<keyword evidence="3" id="KW-0633">Potassium transport</keyword>
<proteinExistence type="inferred from homology"/>
<dbReference type="Pfam" id="PF23256">
    <property type="entry name" value="CHX17_2nd"/>
    <property type="match status" value="1"/>
</dbReference>
<dbReference type="InterPro" id="IPR050794">
    <property type="entry name" value="CPA2_transporter"/>
</dbReference>
<dbReference type="Pfam" id="PF00999">
    <property type="entry name" value="Na_H_Exchanger"/>
    <property type="match status" value="1"/>
</dbReference>
<dbReference type="AlphaFoldDB" id="A0A8T2AFQ3"/>
<accession>A0A8T2AFQ3</accession>
<feature type="domain" description="Cation/H+ exchanger transmembrane" evidence="11">
    <location>
        <begin position="113"/>
        <end position="500"/>
    </location>
</feature>
<reference evidence="13 14" key="1">
    <citation type="submission" date="2020-12" db="EMBL/GenBank/DDBJ databases">
        <title>Concerted genomic and epigenomic changes stabilize Arabidopsis allopolyploids.</title>
        <authorList>
            <person name="Chen Z."/>
        </authorList>
    </citation>
    <scope>NUCLEOTIDE SEQUENCE [LARGE SCALE GENOMIC DNA]</scope>
    <source>
        <strain evidence="13">As9502</strain>
        <tissue evidence="13">Leaf</tissue>
    </source>
</reference>
<dbReference type="GO" id="GO:0015297">
    <property type="term" value="F:antiporter activity"/>
    <property type="evidence" value="ECO:0007669"/>
    <property type="project" value="InterPro"/>
</dbReference>
<dbReference type="OrthoDB" id="1938353at2759"/>
<dbReference type="GO" id="GO:0016020">
    <property type="term" value="C:membrane"/>
    <property type="evidence" value="ECO:0007669"/>
    <property type="project" value="UniProtKB-SubCell"/>
</dbReference>
<gene>
    <name evidence="13" type="ORF">ISN44_As09g011610</name>
</gene>
<feature type="transmembrane region" description="Helical" evidence="10">
    <location>
        <begin position="866"/>
        <end position="884"/>
    </location>
</feature>
<dbReference type="GO" id="GO:0006813">
    <property type="term" value="P:potassium ion transport"/>
    <property type="evidence" value="ECO:0007669"/>
    <property type="project" value="UniProtKB-KW"/>
</dbReference>
<dbReference type="Proteomes" id="UP000694251">
    <property type="component" value="Chromosome 9"/>
</dbReference>
<keyword evidence="6 10" id="KW-1133">Transmembrane helix</keyword>
<feature type="transmembrane region" description="Helical" evidence="10">
    <location>
        <begin position="964"/>
        <end position="986"/>
    </location>
</feature>
<evidence type="ECO:0000256" key="10">
    <source>
        <dbReference type="SAM" id="Phobius"/>
    </source>
</evidence>
<keyword evidence="2" id="KW-0813">Transport</keyword>
<keyword evidence="8 10" id="KW-0472">Membrane</keyword>
<evidence type="ECO:0000256" key="5">
    <source>
        <dbReference type="ARBA" id="ARBA00022958"/>
    </source>
</evidence>
<evidence type="ECO:0000256" key="6">
    <source>
        <dbReference type="ARBA" id="ARBA00022989"/>
    </source>
</evidence>
<feature type="transmembrane region" description="Helical" evidence="10">
    <location>
        <begin position="193"/>
        <end position="216"/>
    </location>
</feature>
<feature type="transmembrane region" description="Helical" evidence="10">
    <location>
        <begin position="130"/>
        <end position="151"/>
    </location>
</feature>
<keyword evidence="4 10" id="KW-0812">Transmembrane</keyword>
<evidence type="ECO:0000256" key="4">
    <source>
        <dbReference type="ARBA" id="ARBA00022692"/>
    </source>
</evidence>
<feature type="transmembrane region" description="Helical" evidence="10">
    <location>
        <begin position="100"/>
        <end position="118"/>
    </location>
</feature>